<dbReference type="InterPro" id="IPR001810">
    <property type="entry name" value="F-box_dom"/>
</dbReference>
<dbReference type="PROSITE" id="PS50181">
    <property type="entry name" value="FBOX"/>
    <property type="match status" value="1"/>
</dbReference>
<feature type="region of interest" description="Disordered" evidence="1">
    <location>
        <begin position="1"/>
        <end position="63"/>
    </location>
</feature>
<evidence type="ECO:0000313" key="4">
    <source>
        <dbReference type="Proteomes" id="UP000027456"/>
    </source>
</evidence>
<sequence length="591" mass="67153">MSRINTRSKRATRTALVQQNEIVPSEEASSSSTGGGEAQVASAPPRKQARTTKNTRPKKNKENALSGLLMLPIQLFTKIMHNLKPIDILNLSRTCKTFRGLLMRRSSEPIWKSAAENLSYRLPPPPPWLDMPQYVSVVYTNDCSACGGKAAPKESKWDPEFQPVLLSNFGSLIQSDEIPQSLRPLLMITIVNIFPGPGINMSSGDYGLRAEVKKITKEFKENKERFEKDVDYLCSWLLAKKDAIQSHSRMRHWDLIEHVEQDREREKDDLKRDFKRGVQKRLNELGWEHDIAHVGGKEFRLLMAQPRNLTDRIFLFQVWKNLYPKLQTSLIKARSRRLAALPLLKQKALVDLWGIKHHDLWTQVTVHPRHGALALKPIVARLNPPAPGAMSWPPVQQVLDSSPSYRDASSRLLEIWEEICPLVATWQSDIESQLAIRLQEDESFASLSDSSANIMIVSGQAVSEDLGVLLRADSVFRYSDNTTRHFPNDFMEIWQPSGIWVPRSLNITSSLIVEGAQSFTVAREQAKGLLQCLGHPNASHPSMSAYGKRFVCGTCVRWEHEDTKIYDWKEHVSFLINSFSNAPWFFDVLSL</sequence>
<dbReference type="InterPro" id="IPR036047">
    <property type="entry name" value="F-box-like_dom_sf"/>
</dbReference>
<accession>A0A074RT37</accession>
<proteinExistence type="predicted"/>
<protein>
    <submittedName>
        <fullName evidence="3">F-box protein</fullName>
    </submittedName>
</protein>
<dbReference type="Pfam" id="PF00646">
    <property type="entry name" value="F-box"/>
    <property type="match status" value="1"/>
</dbReference>
<gene>
    <name evidence="3" type="ORF">V565_122840</name>
</gene>
<dbReference type="EMBL" id="AZST01000502">
    <property type="protein sequence ID" value="KEP48505.1"/>
    <property type="molecule type" value="Genomic_DNA"/>
</dbReference>
<dbReference type="OrthoDB" id="2322499at2759"/>
<dbReference type="Proteomes" id="UP000027456">
    <property type="component" value="Unassembled WGS sequence"/>
</dbReference>
<keyword evidence="4" id="KW-1185">Reference proteome</keyword>
<name>A0A074RT37_9AGAM</name>
<dbReference type="AlphaFoldDB" id="A0A074RT37"/>
<evidence type="ECO:0000313" key="3">
    <source>
        <dbReference type="EMBL" id="KEP48505.1"/>
    </source>
</evidence>
<evidence type="ECO:0000256" key="1">
    <source>
        <dbReference type="SAM" id="MobiDB-lite"/>
    </source>
</evidence>
<dbReference type="SUPFAM" id="SSF81383">
    <property type="entry name" value="F-box domain"/>
    <property type="match status" value="1"/>
</dbReference>
<dbReference type="SMART" id="SM00256">
    <property type="entry name" value="FBOX"/>
    <property type="match status" value="1"/>
</dbReference>
<feature type="compositionally biased region" description="Basic residues" evidence="1">
    <location>
        <begin position="47"/>
        <end position="59"/>
    </location>
</feature>
<evidence type="ECO:0000259" key="2">
    <source>
        <dbReference type="PROSITE" id="PS50181"/>
    </source>
</evidence>
<organism evidence="3 4">
    <name type="scientific">Rhizoctonia solani 123E</name>
    <dbReference type="NCBI Taxonomy" id="1423351"/>
    <lineage>
        <taxon>Eukaryota</taxon>
        <taxon>Fungi</taxon>
        <taxon>Dikarya</taxon>
        <taxon>Basidiomycota</taxon>
        <taxon>Agaricomycotina</taxon>
        <taxon>Agaricomycetes</taxon>
        <taxon>Cantharellales</taxon>
        <taxon>Ceratobasidiaceae</taxon>
        <taxon>Rhizoctonia</taxon>
    </lineage>
</organism>
<comment type="caution">
    <text evidence="3">The sequence shown here is derived from an EMBL/GenBank/DDBJ whole genome shotgun (WGS) entry which is preliminary data.</text>
</comment>
<feature type="domain" description="F-box" evidence="2">
    <location>
        <begin position="65"/>
        <end position="114"/>
    </location>
</feature>
<feature type="compositionally biased region" description="Basic residues" evidence="1">
    <location>
        <begin position="1"/>
        <end position="12"/>
    </location>
</feature>
<dbReference type="HOGENOM" id="CLU_010790_1_0_1"/>
<reference evidence="3 4" key="1">
    <citation type="submission" date="2013-12" db="EMBL/GenBank/DDBJ databases">
        <authorList>
            <person name="Cubeta M."/>
            <person name="Pakala S."/>
            <person name="Fedorova N."/>
            <person name="Thomas E."/>
            <person name="Dean R."/>
            <person name="Jabaji S."/>
            <person name="Neate S."/>
            <person name="Toda T."/>
            <person name="Tavantzis S."/>
            <person name="Vilgalys R."/>
            <person name="Bharathan N."/>
            <person name="Pakala S."/>
            <person name="Losada L.S."/>
            <person name="Zafar N."/>
            <person name="Nierman W."/>
        </authorList>
    </citation>
    <scope>NUCLEOTIDE SEQUENCE [LARGE SCALE GENOMIC DNA]</scope>
    <source>
        <strain evidence="3 4">123E</strain>
    </source>
</reference>